<evidence type="ECO:0000313" key="2">
    <source>
        <dbReference type="Proteomes" id="UP000215914"/>
    </source>
</evidence>
<dbReference type="GO" id="GO:0006650">
    <property type="term" value="P:glycerophospholipid metabolic process"/>
    <property type="evidence" value="ECO:0007669"/>
    <property type="project" value="InterPro"/>
</dbReference>
<sequence length="94" mass="10708">MDRNLLCVLKKHMNDVPELAEMKRRANTRSLKEMALLLRSGSKLIWIAASGGTDMPDPITNQWSPAPFDASAVDNMRSASELLQIWKWFDYSKV</sequence>
<dbReference type="InterPro" id="IPR016222">
    <property type="entry name" value="G3P_O-acylTrfase_chlp"/>
</dbReference>
<dbReference type="PANTHER" id="PTHR35695">
    <property type="entry name" value="GLYCEROL-3-PHOSPHATE ACYLTRANSFERASE, CHLOROPLASTIC"/>
    <property type="match status" value="1"/>
</dbReference>
<accession>A0A9K3EKS2</accession>
<dbReference type="Proteomes" id="UP000215914">
    <property type="component" value="Unassembled WGS sequence"/>
</dbReference>
<keyword evidence="1" id="KW-0808">Transferase</keyword>
<dbReference type="EC" id="2.3.1.15" evidence="1"/>
<keyword evidence="1" id="KW-0012">Acyltransferase</keyword>
<protein>
    <submittedName>
        <fullName evidence="1">Glycerol-3-phosphate 1-O-acyltransferase</fullName>
        <ecNumber evidence="1">2.3.1.15</ecNumber>
    </submittedName>
</protein>
<dbReference type="AlphaFoldDB" id="A0A9K3EKS2"/>
<organism evidence="1 2">
    <name type="scientific">Helianthus annuus</name>
    <name type="common">Common sunflower</name>
    <dbReference type="NCBI Taxonomy" id="4232"/>
    <lineage>
        <taxon>Eukaryota</taxon>
        <taxon>Viridiplantae</taxon>
        <taxon>Streptophyta</taxon>
        <taxon>Embryophyta</taxon>
        <taxon>Tracheophyta</taxon>
        <taxon>Spermatophyta</taxon>
        <taxon>Magnoliopsida</taxon>
        <taxon>eudicotyledons</taxon>
        <taxon>Gunneridae</taxon>
        <taxon>Pentapetalae</taxon>
        <taxon>asterids</taxon>
        <taxon>campanulids</taxon>
        <taxon>Asterales</taxon>
        <taxon>Asteraceae</taxon>
        <taxon>Asteroideae</taxon>
        <taxon>Heliantheae alliance</taxon>
        <taxon>Heliantheae</taxon>
        <taxon>Helianthus</taxon>
    </lineage>
</organism>
<reference evidence="1" key="1">
    <citation type="journal article" date="2017" name="Nature">
        <title>The sunflower genome provides insights into oil metabolism, flowering and Asterid evolution.</title>
        <authorList>
            <person name="Badouin H."/>
            <person name="Gouzy J."/>
            <person name="Grassa C.J."/>
            <person name="Murat F."/>
            <person name="Staton S.E."/>
            <person name="Cottret L."/>
            <person name="Lelandais-Briere C."/>
            <person name="Owens G.L."/>
            <person name="Carrere S."/>
            <person name="Mayjonade B."/>
            <person name="Legrand L."/>
            <person name="Gill N."/>
            <person name="Kane N.C."/>
            <person name="Bowers J.E."/>
            <person name="Hubner S."/>
            <person name="Bellec A."/>
            <person name="Berard A."/>
            <person name="Berges H."/>
            <person name="Blanchet N."/>
            <person name="Boniface M.C."/>
            <person name="Brunel D."/>
            <person name="Catrice O."/>
            <person name="Chaidir N."/>
            <person name="Claudel C."/>
            <person name="Donnadieu C."/>
            <person name="Faraut T."/>
            <person name="Fievet G."/>
            <person name="Helmstetter N."/>
            <person name="King M."/>
            <person name="Knapp S.J."/>
            <person name="Lai Z."/>
            <person name="Le Paslier M.C."/>
            <person name="Lippi Y."/>
            <person name="Lorenzon L."/>
            <person name="Mandel J.R."/>
            <person name="Marage G."/>
            <person name="Marchand G."/>
            <person name="Marquand E."/>
            <person name="Bret-Mestries E."/>
            <person name="Morien E."/>
            <person name="Nambeesan S."/>
            <person name="Nguyen T."/>
            <person name="Pegot-Espagnet P."/>
            <person name="Pouilly N."/>
            <person name="Raftis F."/>
            <person name="Sallet E."/>
            <person name="Schiex T."/>
            <person name="Thomas J."/>
            <person name="Vandecasteele C."/>
            <person name="Vares D."/>
            <person name="Vear F."/>
            <person name="Vautrin S."/>
            <person name="Crespi M."/>
            <person name="Mangin B."/>
            <person name="Burke J.M."/>
            <person name="Salse J."/>
            <person name="Munos S."/>
            <person name="Vincourt P."/>
            <person name="Rieseberg L.H."/>
            <person name="Langlade N.B."/>
        </authorList>
    </citation>
    <scope>NUCLEOTIDE SEQUENCE</scope>
    <source>
        <tissue evidence="1">Leaves</tissue>
    </source>
</reference>
<dbReference type="EMBL" id="MNCJ02000328">
    <property type="protein sequence ID" value="KAF5775188.1"/>
    <property type="molecule type" value="Genomic_DNA"/>
</dbReference>
<dbReference type="Gramene" id="mRNA:HanXRQr2_Chr13g0609281">
    <property type="protein sequence ID" value="mRNA:HanXRQr2_Chr13g0609281"/>
    <property type="gene ID" value="HanXRQr2_Chr13g0609281"/>
</dbReference>
<dbReference type="GO" id="GO:0004366">
    <property type="term" value="F:glycerol-3-phosphate O-acyltransferase activity"/>
    <property type="evidence" value="ECO:0007669"/>
    <property type="project" value="UniProtKB-EC"/>
</dbReference>
<dbReference type="PANTHER" id="PTHR35695:SF1">
    <property type="entry name" value="GLYCEROL-3-PHOSPHATE ACYLTRANSFERASE, CHLOROPLASTIC"/>
    <property type="match status" value="1"/>
</dbReference>
<comment type="caution">
    <text evidence="1">The sequence shown here is derived from an EMBL/GenBank/DDBJ whole genome shotgun (WGS) entry which is preliminary data.</text>
</comment>
<dbReference type="Gene3D" id="3.40.1130.10">
    <property type="entry name" value="Glycerol-3-phosphate (1)-acyltransferase"/>
    <property type="match status" value="1"/>
</dbReference>
<keyword evidence="2" id="KW-1185">Reference proteome</keyword>
<gene>
    <name evidence="1" type="ORF">HanXRQr2_Chr13g0609281</name>
</gene>
<name>A0A9K3EKS2_HELAN</name>
<dbReference type="SUPFAM" id="SSF69593">
    <property type="entry name" value="Glycerol-3-phosphate (1)-acyltransferase"/>
    <property type="match status" value="1"/>
</dbReference>
<proteinExistence type="predicted"/>
<reference evidence="1" key="2">
    <citation type="submission" date="2020-06" db="EMBL/GenBank/DDBJ databases">
        <title>Helianthus annuus Genome sequencing and assembly Release 2.</title>
        <authorList>
            <person name="Gouzy J."/>
            <person name="Langlade N."/>
            <person name="Munos S."/>
        </authorList>
    </citation>
    <scope>NUCLEOTIDE SEQUENCE</scope>
    <source>
        <tissue evidence="1">Leaves</tissue>
    </source>
</reference>
<evidence type="ECO:0000313" key="1">
    <source>
        <dbReference type="EMBL" id="KAF5775188.1"/>
    </source>
</evidence>